<feature type="compositionally biased region" description="Gly residues" evidence="3">
    <location>
        <begin position="48"/>
        <end position="108"/>
    </location>
</feature>
<dbReference type="Proteomes" id="UP000504606">
    <property type="component" value="Unplaced"/>
</dbReference>
<evidence type="ECO:0000313" key="5">
    <source>
        <dbReference type="Proteomes" id="UP000504606"/>
    </source>
</evidence>
<feature type="region of interest" description="Disordered" evidence="3">
    <location>
        <begin position="591"/>
        <end position="778"/>
    </location>
</feature>
<evidence type="ECO:0000256" key="2">
    <source>
        <dbReference type="PROSITE-ProRule" id="PRU00176"/>
    </source>
</evidence>
<keyword evidence="1 2" id="KW-0694">RNA-binding</keyword>
<feature type="domain" description="RRM" evidence="4">
    <location>
        <begin position="478"/>
        <end position="554"/>
    </location>
</feature>
<feature type="compositionally biased region" description="Polar residues" evidence="3">
    <location>
        <begin position="185"/>
        <end position="212"/>
    </location>
</feature>
<dbReference type="RefSeq" id="XP_052123351.1">
    <property type="nucleotide sequence ID" value="XM_052267391.1"/>
</dbReference>
<protein>
    <submittedName>
        <fullName evidence="6">Probable E3 ubiquitin-protein ligase bre1</fullName>
    </submittedName>
</protein>
<dbReference type="CDD" id="cd00590">
    <property type="entry name" value="RRM_SF"/>
    <property type="match status" value="2"/>
</dbReference>
<feature type="region of interest" description="Disordered" evidence="3">
    <location>
        <begin position="1"/>
        <end position="222"/>
    </location>
</feature>
<feature type="compositionally biased region" description="Basic and acidic residues" evidence="3">
    <location>
        <begin position="118"/>
        <end position="132"/>
    </location>
</feature>
<dbReference type="GeneID" id="113206423"/>
<dbReference type="Pfam" id="PF00076">
    <property type="entry name" value="RRM_1"/>
    <property type="match status" value="3"/>
</dbReference>
<dbReference type="AlphaFoldDB" id="A0A9C6U126"/>
<dbReference type="GO" id="GO:0003723">
    <property type="term" value="F:RNA binding"/>
    <property type="evidence" value="ECO:0007669"/>
    <property type="project" value="UniProtKB-UniRule"/>
</dbReference>
<dbReference type="InterPro" id="IPR000504">
    <property type="entry name" value="RRM_dom"/>
</dbReference>
<dbReference type="InterPro" id="IPR012677">
    <property type="entry name" value="Nucleotide-bd_a/b_plait_sf"/>
</dbReference>
<dbReference type="PANTHER" id="PTHR32343:SF10">
    <property type="entry name" value="RNA-BINDING REGION RNP-1 DOMAIN-CONTAINING PROTEIN"/>
    <property type="match status" value="1"/>
</dbReference>
<dbReference type="KEGG" id="foc:113206423"/>
<feature type="compositionally biased region" description="Gly residues" evidence="3">
    <location>
        <begin position="157"/>
        <end position="167"/>
    </location>
</feature>
<dbReference type="OrthoDB" id="442677at2759"/>
<name>A0A9C6U126_FRAOC</name>
<dbReference type="Gene3D" id="3.30.70.330">
    <property type="match status" value="4"/>
</dbReference>
<gene>
    <name evidence="6" type="primary">LOC113206423</name>
</gene>
<evidence type="ECO:0000313" key="6">
    <source>
        <dbReference type="RefSeq" id="XP_052123351.1"/>
    </source>
</evidence>
<organism evidence="5 6">
    <name type="scientific">Frankliniella occidentalis</name>
    <name type="common">Western flower thrips</name>
    <name type="synonym">Euthrips occidentalis</name>
    <dbReference type="NCBI Taxonomy" id="133901"/>
    <lineage>
        <taxon>Eukaryota</taxon>
        <taxon>Metazoa</taxon>
        <taxon>Ecdysozoa</taxon>
        <taxon>Arthropoda</taxon>
        <taxon>Hexapoda</taxon>
        <taxon>Insecta</taxon>
        <taxon>Pterygota</taxon>
        <taxon>Neoptera</taxon>
        <taxon>Paraneoptera</taxon>
        <taxon>Thysanoptera</taxon>
        <taxon>Terebrantia</taxon>
        <taxon>Thripoidea</taxon>
        <taxon>Thripidae</taxon>
        <taxon>Frankliniella</taxon>
    </lineage>
</organism>
<feature type="compositionally biased region" description="Acidic residues" evidence="3">
    <location>
        <begin position="621"/>
        <end position="680"/>
    </location>
</feature>
<feature type="domain" description="RRM" evidence="4">
    <location>
        <begin position="227"/>
        <end position="308"/>
    </location>
</feature>
<dbReference type="PANTHER" id="PTHR32343">
    <property type="entry name" value="SERINE/ARGININE-RICH SPLICING FACTOR"/>
    <property type="match status" value="1"/>
</dbReference>
<sequence>MEATEQRKSFGDRGGFRGRGRSNSRGRGGGGDRGRGNFRGGRGDFRGGRGNFRGGRGDSPGGFRGGRGGFRGGRGGSPGGFRGGRGGSPGGFRGGRGDSPGGFRGGRGSSNFRGRGGFQRDNEKVNGGESTERQGGFRGRGSRDGSRGRGSFQNGSRGRGNFRGSGFRGDRGGRGGRGGRGQGRPSTDNSFVKHTKANSEQKANGTEKLSTQDVKRKQKLVPAESKQAVLISNLPKKVESLHAEFQSFISKSVGPVKLITYNKLTTSKSASVSAICVFEEESDFKAALDKLHGKEFSGHHLLVQSFKDSKFDTHHTTRNCVCVTNMADKTTEEDLWKLFEECGALGMIHINRNSATGSPYEAVVNFKDRESVPSAVKLDGTQLLESTIKVVNLDRRFSVLVTNIGRQVKNQEFREFLSECNLAYFSFGAKKKKEQKTAFVFLADEAGYKQAMALSGKDLEGYPVKITSAAEKSSVEAYDVFSPMIPCGVSTEEIAKLYGAFGKVTNSMLPLKKNVSRISFETEEEAQAAVKASSIKINGVVVTIHPTFNKALKVIKKLLQKTEKAEALKGTDSKKVKEVKVATLKKKMAIKKEEMDEESEDDENDSSDDEQETKVTVKVENDEEDEEGSDEEEEEGSDEEEEEGSDEEEEEGSDEEEEEGSDEEDEEGSVDEEEEDEEMDVSNGLLEFEAEEDDDDDDNEVDEEEEDDADSADEDGDSEDEDVDSDEDMEVEETPKPKSFTPSKTKKVAQSIKPQNDLKRKRKDSGPISKKQNKKNKY</sequence>
<dbReference type="InterPro" id="IPR035979">
    <property type="entry name" value="RBD_domain_sf"/>
</dbReference>
<evidence type="ECO:0000256" key="1">
    <source>
        <dbReference type="ARBA" id="ARBA00022884"/>
    </source>
</evidence>
<keyword evidence="5" id="KW-1185">Reference proteome</keyword>
<proteinExistence type="predicted"/>
<feature type="compositionally biased region" description="Acidic residues" evidence="3">
    <location>
        <begin position="688"/>
        <end position="732"/>
    </location>
</feature>
<feature type="compositionally biased region" description="Acidic residues" evidence="3">
    <location>
        <begin position="595"/>
        <end position="611"/>
    </location>
</feature>
<reference evidence="6" key="1">
    <citation type="submission" date="2025-08" db="UniProtKB">
        <authorList>
            <consortium name="RefSeq"/>
        </authorList>
    </citation>
    <scope>IDENTIFICATION</scope>
    <source>
        <tissue evidence="6">Whole organism</tissue>
    </source>
</reference>
<feature type="compositionally biased region" description="Basic and acidic residues" evidence="3">
    <location>
        <begin position="30"/>
        <end position="47"/>
    </location>
</feature>
<feature type="domain" description="RRM" evidence="4">
    <location>
        <begin position="319"/>
        <end position="395"/>
    </location>
</feature>
<dbReference type="SMART" id="SM00360">
    <property type="entry name" value="RRM"/>
    <property type="match status" value="4"/>
</dbReference>
<evidence type="ECO:0000256" key="3">
    <source>
        <dbReference type="SAM" id="MobiDB-lite"/>
    </source>
</evidence>
<evidence type="ECO:0000259" key="4">
    <source>
        <dbReference type="PROSITE" id="PS50102"/>
    </source>
</evidence>
<accession>A0A9C6U126</accession>
<dbReference type="PROSITE" id="PS50102">
    <property type="entry name" value="RRM"/>
    <property type="match status" value="3"/>
</dbReference>
<dbReference type="SUPFAM" id="SSF54928">
    <property type="entry name" value="RNA-binding domain, RBD"/>
    <property type="match status" value="3"/>
</dbReference>
<feature type="compositionally biased region" description="Basic and acidic residues" evidence="3">
    <location>
        <begin position="1"/>
        <end position="15"/>
    </location>
</feature>